<dbReference type="PANTHER" id="PTHR10496">
    <property type="entry name" value="40S RIBOSOMAL PROTEIN S24"/>
    <property type="match status" value="1"/>
</dbReference>
<organism evidence="8">
    <name type="scientific">Naegleria gruberi</name>
    <name type="common">Amoeba</name>
    <dbReference type="NCBI Taxonomy" id="5762"/>
    <lineage>
        <taxon>Eukaryota</taxon>
        <taxon>Discoba</taxon>
        <taxon>Heterolobosea</taxon>
        <taxon>Tetramitia</taxon>
        <taxon>Eutetramitia</taxon>
        <taxon>Vahlkampfiidae</taxon>
        <taxon>Naegleria</taxon>
    </lineage>
</organism>
<dbReference type="InterPro" id="IPR018098">
    <property type="entry name" value="Ribosomal_eS24_CS"/>
</dbReference>
<dbReference type="InterPro" id="IPR001976">
    <property type="entry name" value="Ribosomal_eS24"/>
</dbReference>
<dbReference type="RefSeq" id="XP_002679698.1">
    <property type="nucleotide sequence ID" value="XM_002679652.1"/>
</dbReference>
<name>D2V7Z8_NAEGR</name>
<keyword evidence="2 4" id="KW-0689">Ribosomal protein</keyword>
<dbReference type="Proteomes" id="UP000006671">
    <property type="component" value="Unassembled WGS sequence"/>
</dbReference>
<dbReference type="GeneID" id="8860286"/>
<evidence type="ECO:0000313" key="7">
    <source>
        <dbReference type="EMBL" id="EFC46954.1"/>
    </source>
</evidence>
<dbReference type="HAMAP" id="MF_00545">
    <property type="entry name" value="Ribosomal_eS24"/>
    <property type="match status" value="1"/>
</dbReference>
<dbReference type="AlphaFoldDB" id="D2V7Z8"/>
<dbReference type="KEGG" id="ngr:NAEGRDRAFT_64979"/>
<evidence type="ECO:0000313" key="8">
    <source>
        <dbReference type="Proteomes" id="UP000006671"/>
    </source>
</evidence>
<dbReference type="GO" id="GO:0006412">
    <property type="term" value="P:translation"/>
    <property type="evidence" value="ECO:0007669"/>
    <property type="project" value="InterPro"/>
</dbReference>
<dbReference type="STRING" id="5762.D2V7Z8"/>
<gene>
    <name evidence="7" type="ORF">NAEGRDRAFT_64979</name>
</gene>
<keyword evidence="8" id="KW-1185">Reference proteome</keyword>
<evidence type="ECO:0000256" key="5">
    <source>
        <dbReference type="RuleBase" id="RU004383"/>
    </source>
</evidence>
<proteinExistence type="inferred from homology"/>
<feature type="region of interest" description="Disordered" evidence="6">
    <location>
        <begin position="105"/>
        <end position="133"/>
    </location>
</feature>
<dbReference type="InParanoid" id="D2V7Z8"/>
<evidence type="ECO:0000256" key="4">
    <source>
        <dbReference type="RuleBase" id="RU004381"/>
    </source>
</evidence>
<dbReference type="FunCoup" id="D2V7Z8">
    <property type="interactions" value="417"/>
</dbReference>
<keyword evidence="3 4" id="KW-0687">Ribonucleoprotein</keyword>
<dbReference type="eggNOG" id="KOG3424">
    <property type="taxonomic scope" value="Eukaryota"/>
</dbReference>
<protein>
    <recommendedName>
        <fullName evidence="5">40S ribosomal protein S24</fullName>
    </recommendedName>
</protein>
<dbReference type="EMBL" id="GG738856">
    <property type="protein sequence ID" value="EFC46954.1"/>
    <property type="molecule type" value="Genomic_DNA"/>
</dbReference>
<evidence type="ECO:0000256" key="3">
    <source>
        <dbReference type="ARBA" id="ARBA00023274"/>
    </source>
</evidence>
<comment type="similarity">
    <text evidence="1 4">Belongs to the eukaryotic ribosomal protein eS24 family.</text>
</comment>
<dbReference type="GO" id="GO:1990904">
    <property type="term" value="C:ribonucleoprotein complex"/>
    <property type="evidence" value="ECO:0007669"/>
    <property type="project" value="UniProtKB-KW"/>
</dbReference>
<dbReference type="InterPro" id="IPR012678">
    <property type="entry name" value="Ribosomal_uL23/eL15/eS24_sf"/>
</dbReference>
<dbReference type="SUPFAM" id="SSF54189">
    <property type="entry name" value="Ribosomal proteins S24e, L23 and L15e"/>
    <property type="match status" value="1"/>
</dbReference>
<dbReference type="OMA" id="IRVKKYM"/>
<dbReference type="GO" id="GO:0003735">
    <property type="term" value="F:structural constituent of ribosome"/>
    <property type="evidence" value="ECO:0007669"/>
    <property type="project" value="InterPro"/>
</dbReference>
<dbReference type="OrthoDB" id="1379925at2759"/>
<dbReference type="Pfam" id="PF01282">
    <property type="entry name" value="Ribosomal_S24e"/>
    <property type="match status" value="1"/>
</dbReference>
<evidence type="ECO:0000256" key="1">
    <source>
        <dbReference type="ARBA" id="ARBA00009680"/>
    </source>
</evidence>
<accession>D2V7Z8</accession>
<dbReference type="Gene3D" id="3.30.70.3370">
    <property type="match status" value="1"/>
</dbReference>
<evidence type="ECO:0000256" key="6">
    <source>
        <dbReference type="SAM" id="MobiDB-lite"/>
    </source>
</evidence>
<feature type="compositionally biased region" description="Basic residues" evidence="6">
    <location>
        <begin position="105"/>
        <end position="115"/>
    </location>
</feature>
<dbReference type="GO" id="GO:0005840">
    <property type="term" value="C:ribosome"/>
    <property type="evidence" value="ECO:0007669"/>
    <property type="project" value="UniProtKB-KW"/>
</dbReference>
<reference evidence="7 8" key="1">
    <citation type="journal article" date="2010" name="Cell">
        <title>The genome of Naegleria gruberi illuminates early eukaryotic versatility.</title>
        <authorList>
            <person name="Fritz-Laylin L.K."/>
            <person name="Prochnik S.E."/>
            <person name="Ginger M.L."/>
            <person name="Dacks J.B."/>
            <person name="Carpenter M.L."/>
            <person name="Field M.C."/>
            <person name="Kuo A."/>
            <person name="Paredez A."/>
            <person name="Chapman J."/>
            <person name="Pham J."/>
            <person name="Shu S."/>
            <person name="Neupane R."/>
            <person name="Cipriano M."/>
            <person name="Mancuso J."/>
            <person name="Tu H."/>
            <person name="Salamov A."/>
            <person name="Lindquist E."/>
            <person name="Shapiro H."/>
            <person name="Lucas S."/>
            <person name="Grigoriev I.V."/>
            <person name="Cande W.Z."/>
            <person name="Fulton C."/>
            <person name="Rokhsar D.S."/>
            <person name="Dawson S.C."/>
        </authorList>
    </citation>
    <scope>NUCLEOTIDE SEQUENCE [LARGE SCALE GENOMIC DNA]</scope>
    <source>
        <strain evidence="7 8">NEG-M</strain>
    </source>
</reference>
<dbReference type="PROSITE" id="PS00529">
    <property type="entry name" value="RIBOSOMAL_S24E"/>
    <property type="match status" value="1"/>
</dbReference>
<dbReference type="InterPro" id="IPR053709">
    <property type="entry name" value="eRP_eS24_sf"/>
</dbReference>
<sequence>MTAGKTSIKVRQFFTNRLLNRKQFVVDILHPGQPSLSSAQLKEKLAEQFKVANPQTIMLTGFKTKFGGGKSSGFANIYDSIQDIKLVEAKHKLARNKLITLKKDGRRLKKEKKNRAAAVRGKEKTKVKGANKK</sequence>
<evidence type="ECO:0000256" key="2">
    <source>
        <dbReference type="ARBA" id="ARBA00022980"/>
    </source>
</evidence>
<dbReference type="VEuPathDB" id="AmoebaDB:NAEGRDRAFT_64979"/>